<evidence type="ECO:0000313" key="2">
    <source>
        <dbReference type="Proteomes" id="UP000598820"/>
    </source>
</evidence>
<sequence>MTHSITQLQAWLDRPVYTQGVVLYESLLGEGFLLTLFKTGDDAYNRGKLQDALEAHLAQLLQQQADQKAAYPDTLKSQLSSAGQLMDERTLLKERLRVLFNSGVGQSDDAKALAFRILGITDQLDAIYGEQHFFEQHGFLPDAASAQLPESDTLADLLKRRNSVRTYVTKYQKELANTFEPARRKKVTRRLEGFLTELQQLNTQIALLNPS</sequence>
<evidence type="ECO:0000313" key="1">
    <source>
        <dbReference type="EMBL" id="MBD2700138.1"/>
    </source>
</evidence>
<comment type="caution">
    <text evidence="1">The sequence shown here is derived from an EMBL/GenBank/DDBJ whole genome shotgun (WGS) entry which is preliminary data.</text>
</comment>
<proteinExistence type="predicted"/>
<dbReference type="RefSeq" id="WP_190885990.1">
    <property type="nucleotide sequence ID" value="NZ_JACWZY010000003.1"/>
</dbReference>
<dbReference type="Proteomes" id="UP000598820">
    <property type="component" value="Unassembled WGS sequence"/>
</dbReference>
<protein>
    <submittedName>
        <fullName evidence="1">Uncharacterized protein</fullName>
    </submittedName>
</protein>
<dbReference type="EMBL" id="JACWZY010000003">
    <property type="protein sequence ID" value="MBD2700138.1"/>
    <property type="molecule type" value="Genomic_DNA"/>
</dbReference>
<keyword evidence="2" id="KW-1185">Reference proteome</keyword>
<reference evidence="1" key="1">
    <citation type="submission" date="2020-09" db="EMBL/GenBank/DDBJ databases">
        <authorList>
            <person name="Kim M.K."/>
        </authorList>
    </citation>
    <scope>NUCLEOTIDE SEQUENCE</scope>
    <source>
        <strain evidence="1">BT702</strain>
    </source>
</reference>
<accession>A0A927AQC7</accession>
<gene>
    <name evidence="1" type="ORF">IC229_05795</name>
</gene>
<organism evidence="1 2">
    <name type="scientific">Spirosoma profusum</name>
    <dbReference type="NCBI Taxonomy" id="2771354"/>
    <lineage>
        <taxon>Bacteria</taxon>
        <taxon>Pseudomonadati</taxon>
        <taxon>Bacteroidota</taxon>
        <taxon>Cytophagia</taxon>
        <taxon>Cytophagales</taxon>
        <taxon>Cytophagaceae</taxon>
        <taxon>Spirosoma</taxon>
    </lineage>
</organism>
<dbReference type="AlphaFoldDB" id="A0A927AQC7"/>
<name>A0A927AQC7_9BACT</name>